<dbReference type="Proteomes" id="UP000177932">
    <property type="component" value="Unassembled WGS sequence"/>
</dbReference>
<gene>
    <name evidence="1" type="ORF">A2827_01660</name>
</gene>
<evidence type="ECO:0000313" key="2">
    <source>
        <dbReference type="Proteomes" id="UP000177932"/>
    </source>
</evidence>
<accession>A0A1G2H6T0</accession>
<dbReference type="EMBL" id="MHOD01000013">
    <property type="protein sequence ID" value="OGZ58187.1"/>
    <property type="molecule type" value="Genomic_DNA"/>
</dbReference>
<protein>
    <submittedName>
        <fullName evidence="1">Uncharacterized protein</fullName>
    </submittedName>
</protein>
<name>A0A1G2H6T0_9BACT</name>
<organism evidence="1 2">
    <name type="scientific">Candidatus Spechtbacteria bacterium RIFCSPHIGHO2_01_FULL_43_30</name>
    <dbReference type="NCBI Taxonomy" id="1802158"/>
    <lineage>
        <taxon>Bacteria</taxon>
        <taxon>Candidatus Spechtiibacteriota</taxon>
    </lineage>
</organism>
<dbReference type="STRING" id="1802158.A2827_01660"/>
<comment type="caution">
    <text evidence="1">The sequence shown here is derived from an EMBL/GenBank/DDBJ whole genome shotgun (WGS) entry which is preliminary data.</text>
</comment>
<dbReference type="AlphaFoldDB" id="A0A1G2H6T0"/>
<evidence type="ECO:0000313" key="1">
    <source>
        <dbReference type="EMBL" id="OGZ58187.1"/>
    </source>
</evidence>
<sequence length="202" mass="23014">MADAQATEVLSILEQAKERAKKIIEMSRDLVAERELLRRVVSEYSAKRVELVKQELEARGLTWCTSCSNVTSGLDIEFLLVEGSEVYSHGYGNSYYGFRPFSKLYQACIACRKCAADKHGQMGAYDYHAEGQSSFLAFRVEKREDGYYACKFGNWVKLEEKQCELNGLSSELVEKLVEEWGLPPRMEVKTSAWSSEENLIIH</sequence>
<proteinExistence type="predicted"/>
<reference evidence="1 2" key="1">
    <citation type="journal article" date="2016" name="Nat. Commun.">
        <title>Thousands of microbial genomes shed light on interconnected biogeochemical processes in an aquifer system.</title>
        <authorList>
            <person name="Anantharaman K."/>
            <person name="Brown C.T."/>
            <person name="Hug L.A."/>
            <person name="Sharon I."/>
            <person name="Castelle C.J."/>
            <person name="Probst A.J."/>
            <person name="Thomas B.C."/>
            <person name="Singh A."/>
            <person name="Wilkins M.J."/>
            <person name="Karaoz U."/>
            <person name="Brodie E.L."/>
            <person name="Williams K.H."/>
            <person name="Hubbard S.S."/>
            <person name="Banfield J.F."/>
        </authorList>
    </citation>
    <scope>NUCLEOTIDE SEQUENCE [LARGE SCALE GENOMIC DNA]</scope>
</reference>